<dbReference type="HAMAP" id="MF_01326_B">
    <property type="entry name" value="Ribosomal_uL24_B"/>
    <property type="match status" value="1"/>
</dbReference>
<comment type="function">
    <text evidence="7 8">One of the proteins that surrounds the polypeptide exit tunnel on the outside of the subunit.</text>
</comment>
<evidence type="ECO:0000256" key="7">
    <source>
        <dbReference type="ARBA" id="ARBA00058688"/>
    </source>
</evidence>
<dbReference type="CDD" id="cd06089">
    <property type="entry name" value="KOW_RPL26"/>
    <property type="match status" value="1"/>
</dbReference>
<dbReference type="PANTHER" id="PTHR12903">
    <property type="entry name" value="MITOCHONDRIAL RIBOSOMAL PROTEIN L24"/>
    <property type="match status" value="1"/>
</dbReference>
<evidence type="ECO:0000313" key="12">
    <source>
        <dbReference type="Proteomes" id="UP000315439"/>
    </source>
</evidence>
<evidence type="ECO:0000259" key="9">
    <source>
        <dbReference type="Pfam" id="PF00467"/>
    </source>
</evidence>
<dbReference type="FunFam" id="2.30.30.30:FF:000004">
    <property type="entry name" value="50S ribosomal protein L24"/>
    <property type="match status" value="1"/>
</dbReference>
<name>A0A545UEI7_9GAMM</name>
<comment type="caution">
    <text evidence="11">The sequence shown here is derived from an EMBL/GenBank/DDBJ whole genome shotgun (WGS) entry which is preliminary data.</text>
</comment>
<dbReference type="AlphaFoldDB" id="A0A545UEI7"/>
<keyword evidence="3 8" id="KW-0694">RNA-binding</keyword>
<dbReference type="GO" id="GO:1990904">
    <property type="term" value="C:ribonucleoprotein complex"/>
    <property type="evidence" value="ECO:0007669"/>
    <property type="project" value="UniProtKB-KW"/>
</dbReference>
<evidence type="ECO:0000256" key="5">
    <source>
        <dbReference type="ARBA" id="ARBA00023274"/>
    </source>
</evidence>
<dbReference type="InterPro" id="IPR008991">
    <property type="entry name" value="Translation_prot_SH3-like_sf"/>
</dbReference>
<dbReference type="GO" id="GO:0003735">
    <property type="term" value="F:structural constituent of ribosome"/>
    <property type="evidence" value="ECO:0007669"/>
    <property type="project" value="InterPro"/>
</dbReference>
<feature type="domain" description="KOW" evidence="9">
    <location>
        <begin position="7"/>
        <end position="37"/>
    </location>
</feature>
<comment type="similarity">
    <text evidence="1 8">Belongs to the universal ribosomal protein uL24 family.</text>
</comment>
<dbReference type="OrthoDB" id="9807419at2"/>
<evidence type="ECO:0000313" key="11">
    <source>
        <dbReference type="EMBL" id="TQV87891.1"/>
    </source>
</evidence>
<evidence type="ECO:0000256" key="1">
    <source>
        <dbReference type="ARBA" id="ARBA00010618"/>
    </source>
</evidence>
<dbReference type="RefSeq" id="WP_142893552.1">
    <property type="nucleotide sequence ID" value="NZ_ML660163.1"/>
</dbReference>
<keyword evidence="12" id="KW-1185">Reference proteome</keyword>
<evidence type="ECO:0000259" key="10">
    <source>
        <dbReference type="Pfam" id="PF17136"/>
    </source>
</evidence>
<accession>A0A545UEI7</accession>
<comment type="function">
    <text evidence="8">One of two assembly initiator proteins, it binds directly to the 5'-end of the 23S rRNA, where it nucleates assembly of the 50S subunit.</text>
</comment>
<dbReference type="SUPFAM" id="SSF50104">
    <property type="entry name" value="Translation proteins SH3-like domain"/>
    <property type="match status" value="1"/>
</dbReference>
<dbReference type="GO" id="GO:0005840">
    <property type="term" value="C:ribosome"/>
    <property type="evidence" value="ECO:0007669"/>
    <property type="project" value="UniProtKB-KW"/>
</dbReference>
<dbReference type="InterPro" id="IPR003256">
    <property type="entry name" value="Ribosomal_uL24"/>
</dbReference>
<sequence>MQKLKTGDEVIVLTGKSNGQRGKISKIITDKNRVVVEGVNMMKKHVRPNPQAGIQGGIVEKEAAMDISNVAIFNSKTGKADRVGIKVEEDGKRVRIFKSNGELID</sequence>
<dbReference type="EMBL" id="VIKS01000006">
    <property type="protein sequence ID" value="TQV87891.1"/>
    <property type="molecule type" value="Genomic_DNA"/>
</dbReference>
<keyword evidence="4 8" id="KW-0689">Ribosomal protein</keyword>
<evidence type="ECO:0000256" key="4">
    <source>
        <dbReference type="ARBA" id="ARBA00022980"/>
    </source>
</evidence>
<evidence type="ECO:0000256" key="8">
    <source>
        <dbReference type="HAMAP-Rule" id="MF_01326"/>
    </source>
</evidence>
<dbReference type="InterPro" id="IPR057264">
    <property type="entry name" value="Ribosomal_uL24_C"/>
</dbReference>
<dbReference type="InterPro" id="IPR014722">
    <property type="entry name" value="Rib_uL2_dom2"/>
</dbReference>
<keyword evidence="2 8" id="KW-0699">rRNA-binding</keyword>
<dbReference type="Pfam" id="PF17136">
    <property type="entry name" value="ribosomal_L24"/>
    <property type="match status" value="1"/>
</dbReference>
<dbReference type="InterPro" id="IPR005824">
    <property type="entry name" value="KOW"/>
</dbReference>
<reference evidence="11 12" key="1">
    <citation type="submission" date="2019-07" db="EMBL/GenBank/DDBJ databases">
        <title>Draft genome for Aliikangiella sp. M105.</title>
        <authorList>
            <person name="Wang G."/>
        </authorList>
    </citation>
    <scope>NUCLEOTIDE SEQUENCE [LARGE SCALE GENOMIC DNA]</scope>
    <source>
        <strain evidence="11 12">M105</strain>
    </source>
</reference>
<dbReference type="Proteomes" id="UP000315439">
    <property type="component" value="Unassembled WGS sequence"/>
</dbReference>
<evidence type="ECO:0000256" key="2">
    <source>
        <dbReference type="ARBA" id="ARBA00022730"/>
    </source>
</evidence>
<keyword evidence="5 8" id="KW-0687">Ribonucleoprotein</keyword>
<dbReference type="GO" id="GO:0019843">
    <property type="term" value="F:rRNA binding"/>
    <property type="evidence" value="ECO:0007669"/>
    <property type="project" value="UniProtKB-UniRule"/>
</dbReference>
<evidence type="ECO:0000256" key="3">
    <source>
        <dbReference type="ARBA" id="ARBA00022884"/>
    </source>
</evidence>
<dbReference type="Pfam" id="PF00467">
    <property type="entry name" value="KOW"/>
    <property type="match status" value="1"/>
</dbReference>
<dbReference type="NCBIfam" id="TIGR01079">
    <property type="entry name" value="rplX_bact"/>
    <property type="match status" value="1"/>
</dbReference>
<feature type="domain" description="Large ribosomal subunit protein uL24 C-terminal" evidence="10">
    <location>
        <begin position="39"/>
        <end position="104"/>
    </location>
</feature>
<dbReference type="Gene3D" id="2.30.30.30">
    <property type="match status" value="1"/>
</dbReference>
<dbReference type="GO" id="GO:0006412">
    <property type="term" value="P:translation"/>
    <property type="evidence" value="ECO:0007669"/>
    <property type="project" value="UniProtKB-UniRule"/>
</dbReference>
<evidence type="ECO:0000256" key="6">
    <source>
        <dbReference type="ARBA" id="ARBA00035206"/>
    </source>
</evidence>
<organism evidence="11 12">
    <name type="scientific">Aliikangiella coralliicola</name>
    <dbReference type="NCBI Taxonomy" id="2592383"/>
    <lineage>
        <taxon>Bacteria</taxon>
        <taxon>Pseudomonadati</taxon>
        <taxon>Pseudomonadota</taxon>
        <taxon>Gammaproteobacteria</taxon>
        <taxon>Oceanospirillales</taxon>
        <taxon>Pleioneaceae</taxon>
        <taxon>Aliikangiella</taxon>
    </lineage>
</organism>
<proteinExistence type="inferred from homology"/>
<protein>
    <recommendedName>
        <fullName evidence="6 8">Large ribosomal subunit protein uL24</fullName>
    </recommendedName>
</protein>
<dbReference type="InterPro" id="IPR041988">
    <property type="entry name" value="Ribosomal_uL24_KOW"/>
</dbReference>
<gene>
    <name evidence="8 11" type="primary">rplX</name>
    <name evidence="11" type="ORF">FLL46_10960</name>
</gene>
<comment type="subunit">
    <text evidence="8">Part of the 50S ribosomal subunit.</text>
</comment>